<keyword evidence="4" id="KW-1185">Reference proteome</keyword>
<evidence type="ECO:0000256" key="2">
    <source>
        <dbReference type="SAM" id="SignalP"/>
    </source>
</evidence>
<protein>
    <recommendedName>
        <fullName evidence="5">Lipoprotein</fullName>
    </recommendedName>
</protein>
<evidence type="ECO:0000313" key="3">
    <source>
        <dbReference type="EMBL" id="MDM4019010.1"/>
    </source>
</evidence>
<name>A0ABT7PRC4_9BACT</name>
<keyword evidence="2" id="KW-0732">Signal</keyword>
<dbReference type="PROSITE" id="PS51257">
    <property type="entry name" value="PROKAR_LIPOPROTEIN"/>
    <property type="match status" value="1"/>
</dbReference>
<dbReference type="RefSeq" id="WP_149499610.1">
    <property type="nucleotide sequence ID" value="NZ_CP141221.1"/>
</dbReference>
<feature type="chain" id="PRO_5046705446" description="Lipoprotein" evidence="2">
    <location>
        <begin position="18"/>
        <end position="67"/>
    </location>
</feature>
<feature type="signal peptide" evidence="2">
    <location>
        <begin position="1"/>
        <end position="17"/>
    </location>
</feature>
<proteinExistence type="predicted"/>
<reference evidence="3 4" key="1">
    <citation type="submission" date="2023-06" db="EMBL/GenBank/DDBJ databases">
        <title>Roseiconus lacunae JC819 isolated from Gulf of Mannar region, Tamil Nadu.</title>
        <authorList>
            <person name="Pk S."/>
            <person name="Ch S."/>
            <person name="Ch V.R."/>
        </authorList>
    </citation>
    <scope>NUCLEOTIDE SEQUENCE [LARGE SCALE GENOMIC DNA]</scope>
    <source>
        <strain evidence="3 4">JC819</strain>
    </source>
</reference>
<feature type="region of interest" description="Disordered" evidence="1">
    <location>
        <begin position="42"/>
        <end position="67"/>
    </location>
</feature>
<evidence type="ECO:0008006" key="5">
    <source>
        <dbReference type="Google" id="ProtNLM"/>
    </source>
</evidence>
<accession>A0ABT7PRC4</accession>
<dbReference type="EMBL" id="JASZZN010000029">
    <property type="protein sequence ID" value="MDM4019010.1"/>
    <property type="molecule type" value="Genomic_DNA"/>
</dbReference>
<gene>
    <name evidence="3" type="ORF">QTN89_26390</name>
</gene>
<sequence>MKKLISLAFLFSTIVVAVGCSDAKNTLVTPDADFYQKALEAKENGLPPGSPLPQAGRIKAAPPTPAA</sequence>
<evidence type="ECO:0000313" key="4">
    <source>
        <dbReference type="Proteomes" id="UP001239462"/>
    </source>
</evidence>
<organism evidence="3 4">
    <name type="scientific">Roseiconus lacunae</name>
    <dbReference type="NCBI Taxonomy" id="2605694"/>
    <lineage>
        <taxon>Bacteria</taxon>
        <taxon>Pseudomonadati</taxon>
        <taxon>Planctomycetota</taxon>
        <taxon>Planctomycetia</taxon>
        <taxon>Pirellulales</taxon>
        <taxon>Pirellulaceae</taxon>
        <taxon>Roseiconus</taxon>
    </lineage>
</organism>
<dbReference type="Proteomes" id="UP001239462">
    <property type="component" value="Unassembled WGS sequence"/>
</dbReference>
<evidence type="ECO:0000256" key="1">
    <source>
        <dbReference type="SAM" id="MobiDB-lite"/>
    </source>
</evidence>
<comment type="caution">
    <text evidence="3">The sequence shown here is derived from an EMBL/GenBank/DDBJ whole genome shotgun (WGS) entry which is preliminary data.</text>
</comment>